<name>A0ABQ0VZK8_9SPHI</name>
<evidence type="ECO:0000313" key="4">
    <source>
        <dbReference type="Proteomes" id="UP000321676"/>
    </source>
</evidence>
<dbReference type="PANTHER" id="PTHR37302">
    <property type="entry name" value="SLR1116 PROTEIN"/>
    <property type="match status" value="1"/>
</dbReference>
<protein>
    <recommendedName>
        <fullName evidence="5">Damage-inducible protein DinB</fullName>
    </recommendedName>
</protein>
<accession>A0ABQ0VZK8</accession>
<dbReference type="InterPro" id="IPR034660">
    <property type="entry name" value="DinB/YfiT-like"/>
</dbReference>
<dbReference type="SUPFAM" id="SSF109854">
    <property type="entry name" value="DinB/YfiT-like putative metalloenzymes"/>
    <property type="match status" value="1"/>
</dbReference>
<dbReference type="Pfam" id="PF05163">
    <property type="entry name" value="DinB"/>
    <property type="match status" value="1"/>
</dbReference>
<keyword evidence="4" id="KW-1185">Reference proteome</keyword>
<dbReference type="PANTHER" id="PTHR37302:SF3">
    <property type="entry name" value="DAMAGE-INDUCIBLE PROTEIN DINB"/>
    <property type="match status" value="1"/>
</dbReference>
<dbReference type="Proteomes" id="UP000321676">
    <property type="component" value="Unassembled WGS sequence"/>
</dbReference>
<evidence type="ECO:0000256" key="1">
    <source>
        <dbReference type="ARBA" id="ARBA00008635"/>
    </source>
</evidence>
<proteinExistence type="inferred from homology"/>
<keyword evidence="2" id="KW-0479">Metal-binding</keyword>
<comment type="similarity">
    <text evidence="1">Belongs to the DinB family.</text>
</comment>
<gene>
    <name evidence="3" type="ORF">SMI01S_06650</name>
</gene>
<dbReference type="InterPro" id="IPR007837">
    <property type="entry name" value="DinB"/>
</dbReference>
<evidence type="ECO:0000313" key="3">
    <source>
        <dbReference type="EMBL" id="GEM67059.1"/>
    </source>
</evidence>
<evidence type="ECO:0000256" key="2">
    <source>
        <dbReference type="ARBA" id="ARBA00022723"/>
    </source>
</evidence>
<dbReference type="Gene3D" id="1.20.120.450">
    <property type="entry name" value="dinb family like domain"/>
    <property type="match status" value="1"/>
</dbReference>
<comment type="caution">
    <text evidence="3">The sequence shown here is derived from an EMBL/GenBank/DDBJ whole genome shotgun (WGS) entry which is preliminary data.</text>
</comment>
<organism evidence="3 4">
    <name type="scientific">Sphingobacterium mizutaii NBRC 14946 = DSM 11724</name>
    <dbReference type="NCBI Taxonomy" id="1220576"/>
    <lineage>
        <taxon>Bacteria</taxon>
        <taxon>Pseudomonadati</taxon>
        <taxon>Bacteroidota</taxon>
        <taxon>Sphingobacteriia</taxon>
        <taxon>Sphingobacteriales</taxon>
        <taxon>Sphingobacteriaceae</taxon>
        <taxon>Sphingobacterium</taxon>
    </lineage>
</organism>
<evidence type="ECO:0008006" key="5">
    <source>
        <dbReference type="Google" id="ProtNLM"/>
    </source>
</evidence>
<sequence length="142" mass="17258">MFDYNRHCNHELIKLFLLYQDQVSEQSIKLLSHILNAHRIWNNRIMQNNEHWEIWQIHSVPMMGDLDESNHSISKDMLLKDNSLKMIDFQMKDNNDYSCMIKDIMFHIINHSNYHRAQIATELRKQEIEPIQTDYIKYKLLI</sequence>
<dbReference type="EMBL" id="BJXH01000003">
    <property type="protein sequence ID" value="GEM67059.1"/>
    <property type="molecule type" value="Genomic_DNA"/>
</dbReference>
<dbReference type="RefSeq" id="WP_175486276.1">
    <property type="nucleotide sequence ID" value="NZ_BJXH01000003.1"/>
</dbReference>
<reference evidence="3 4" key="1">
    <citation type="submission" date="2019-07" db="EMBL/GenBank/DDBJ databases">
        <title>Whole genome shotgun sequence of Sphingobacterium mizutaii NBRC 14946.</title>
        <authorList>
            <person name="Hosoyama A."/>
            <person name="Uohara A."/>
            <person name="Ohji S."/>
            <person name="Ichikawa N."/>
        </authorList>
    </citation>
    <scope>NUCLEOTIDE SEQUENCE [LARGE SCALE GENOMIC DNA]</scope>
    <source>
        <strain evidence="3 4">NBRC 14946</strain>
    </source>
</reference>